<dbReference type="Proteomes" id="UP000814128">
    <property type="component" value="Unassembled WGS sequence"/>
</dbReference>
<evidence type="ECO:0000313" key="1">
    <source>
        <dbReference type="EMBL" id="KAI0032146.1"/>
    </source>
</evidence>
<reference evidence="1" key="1">
    <citation type="submission" date="2021-02" db="EMBL/GenBank/DDBJ databases">
        <authorList>
            <consortium name="DOE Joint Genome Institute"/>
            <person name="Ahrendt S."/>
            <person name="Looney B.P."/>
            <person name="Miyauchi S."/>
            <person name="Morin E."/>
            <person name="Drula E."/>
            <person name="Courty P.E."/>
            <person name="Chicoki N."/>
            <person name="Fauchery L."/>
            <person name="Kohler A."/>
            <person name="Kuo A."/>
            <person name="Labutti K."/>
            <person name="Pangilinan J."/>
            <person name="Lipzen A."/>
            <person name="Riley R."/>
            <person name="Andreopoulos W."/>
            <person name="He G."/>
            <person name="Johnson J."/>
            <person name="Barry K.W."/>
            <person name="Grigoriev I.V."/>
            <person name="Nagy L."/>
            <person name="Hibbett D."/>
            <person name="Henrissat B."/>
            <person name="Matheny P.B."/>
            <person name="Labbe J."/>
            <person name="Martin F."/>
        </authorList>
    </citation>
    <scope>NUCLEOTIDE SEQUENCE</scope>
    <source>
        <strain evidence="1">EC-137</strain>
    </source>
</reference>
<accession>A0ACB8QL92</accession>
<protein>
    <submittedName>
        <fullName evidence="1">Uncharacterized protein</fullName>
    </submittedName>
</protein>
<evidence type="ECO:0000313" key="2">
    <source>
        <dbReference type="Proteomes" id="UP000814128"/>
    </source>
</evidence>
<keyword evidence="2" id="KW-1185">Reference proteome</keyword>
<dbReference type="EMBL" id="MU273555">
    <property type="protein sequence ID" value="KAI0032146.1"/>
    <property type="molecule type" value="Genomic_DNA"/>
</dbReference>
<organism evidence="1 2">
    <name type="scientific">Vararia minispora EC-137</name>
    <dbReference type="NCBI Taxonomy" id="1314806"/>
    <lineage>
        <taxon>Eukaryota</taxon>
        <taxon>Fungi</taxon>
        <taxon>Dikarya</taxon>
        <taxon>Basidiomycota</taxon>
        <taxon>Agaricomycotina</taxon>
        <taxon>Agaricomycetes</taxon>
        <taxon>Russulales</taxon>
        <taxon>Lachnocladiaceae</taxon>
        <taxon>Vararia</taxon>
    </lineage>
</organism>
<proteinExistence type="predicted"/>
<name>A0ACB8QL92_9AGAM</name>
<gene>
    <name evidence="1" type="ORF">K488DRAFT_86124</name>
</gene>
<sequence length="165" mass="18161">MLDWAAFYFIEAAISTAPQPARTRRANFSVARRGSTPRFPRCHRETCLAHLTSNTSFKARPARRAPAKFDLAREDQKIVGVGRPVRLLPDLPCPRIQSKLISYPRSSHRARVRTLLSCSKTTPHLNHPSTETFSNPIVIAQAPCAPAHLTVLSAPAPPAPDPPSI</sequence>
<comment type="caution">
    <text evidence="1">The sequence shown here is derived from an EMBL/GenBank/DDBJ whole genome shotgun (WGS) entry which is preliminary data.</text>
</comment>
<reference evidence="1" key="2">
    <citation type="journal article" date="2022" name="New Phytol.">
        <title>Evolutionary transition to the ectomycorrhizal habit in the genomes of a hyperdiverse lineage of mushroom-forming fungi.</title>
        <authorList>
            <person name="Looney B."/>
            <person name="Miyauchi S."/>
            <person name="Morin E."/>
            <person name="Drula E."/>
            <person name="Courty P.E."/>
            <person name="Kohler A."/>
            <person name="Kuo A."/>
            <person name="LaButti K."/>
            <person name="Pangilinan J."/>
            <person name="Lipzen A."/>
            <person name="Riley R."/>
            <person name="Andreopoulos W."/>
            <person name="He G."/>
            <person name="Johnson J."/>
            <person name="Nolan M."/>
            <person name="Tritt A."/>
            <person name="Barry K.W."/>
            <person name="Grigoriev I.V."/>
            <person name="Nagy L.G."/>
            <person name="Hibbett D."/>
            <person name="Henrissat B."/>
            <person name="Matheny P.B."/>
            <person name="Labbe J."/>
            <person name="Martin F.M."/>
        </authorList>
    </citation>
    <scope>NUCLEOTIDE SEQUENCE</scope>
    <source>
        <strain evidence="1">EC-137</strain>
    </source>
</reference>